<feature type="domain" description="PhoU" evidence="8">
    <location>
        <begin position="17"/>
        <end position="104"/>
    </location>
</feature>
<feature type="domain" description="PhoU" evidence="8">
    <location>
        <begin position="120"/>
        <end position="203"/>
    </location>
</feature>
<evidence type="ECO:0000256" key="2">
    <source>
        <dbReference type="ARBA" id="ARBA00008107"/>
    </source>
</evidence>
<keyword evidence="5 7" id="KW-0963">Cytoplasm</keyword>
<dbReference type="PANTHER" id="PTHR42930">
    <property type="entry name" value="PHOSPHATE-SPECIFIC TRANSPORT SYSTEM ACCESSORY PROTEIN PHOU"/>
    <property type="match status" value="1"/>
</dbReference>
<keyword evidence="4 7" id="KW-0813">Transport</keyword>
<evidence type="ECO:0000313" key="10">
    <source>
        <dbReference type="Proteomes" id="UP001301797"/>
    </source>
</evidence>
<evidence type="ECO:0000313" key="9">
    <source>
        <dbReference type="EMBL" id="WOF16103.1"/>
    </source>
</evidence>
<keyword evidence="10" id="KW-1185">Reference proteome</keyword>
<evidence type="ECO:0000256" key="3">
    <source>
        <dbReference type="ARBA" id="ARBA00011738"/>
    </source>
</evidence>
<evidence type="ECO:0000256" key="7">
    <source>
        <dbReference type="PIRNR" id="PIRNR003107"/>
    </source>
</evidence>
<comment type="subcellular location">
    <subcellularLocation>
        <location evidence="1 7">Cytoplasm</location>
    </subcellularLocation>
</comment>
<evidence type="ECO:0000256" key="4">
    <source>
        <dbReference type="ARBA" id="ARBA00022448"/>
    </source>
</evidence>
<dbReference type="PIRSF" id="PIRSF003107">
    <property type="entry name" value="PhoU"/>
    <property type="match status" value="1"/>
</dbReference>
<dbReference type="AlphaFoldDB" id="A0AA97FDL2"/>
<dbReference type="Gene3D" id="1.20.58.220">
    <property type="entry name" value="Phosphate transport system protein phou homolog 2, domain 2"/>
    <property type="match status" value="2"/>
</dbReference>
<organism evidence="9 10">
    <name type="scientific">Methanochimaera problematica</name>
    <dbReference type="NCBI Taxonomy" id="2609417"/>
    <lineage>
        <taxon>Archaea</taxon>
        <taxon>Methanobacteriati</taxon>
        <taxon>Methanobacteriota</taxon>
        <taxon>Stenosarchaea group</taxon>
        <taxon>Methanomicrobia</taxon>
        <taxon>Methanomicrobiales</taxon>
        <taxon>Methanomicrobiaceae</taxon>
        <taxon>Methanochimaera</taxon>
    </lineage>
</organism>
<dbReference type="InterPro" id="IPR038078">
    <property type="entry name" value="PhoU-like_sf"/>
</dbReference>
<dbReference type="GO" id="GO:0006817">
    <property type="term" value="P:phosphate ion transport"/>
    <property type="evidence" value="ECO:0007669"/>
    <property type="project" value="UniProtKB-KW"/>
</dbReference>
<dbReference type="RefSeq" id="WP_317137679.1">
    <property type="nucleotide sequence ID" value="NZ_CP043875.1"/>
</dbReference>
<dbReference type="SUPFAM" id="SSF109755">
    <property type="entry name" value="PhoU-like"/>
    <property type="match status" value="1"/>
</dbReference>
<dbReference type="GeneID" id="85229506"/>
<dbReference type="GO" id="GO:0045936">
    <property type="term" value="P:negative regulation of phosphate metabolic process"/>
    <property type="evidence" value="ECO:0007669"/>
    <property type="project" value="InterPro"/>
</dbReference>
<protein>
    <recommendedName>
        <fullName evidence="7">Phosphate-specific transport system accessory protein PhoU</fullName>
    </recommendedName>
</protein>
<dbReference type="NCBIfam" id="TIGR02135">
    <property type="entry name" value="phoU_full"/>
    <property type="match status" value="1"/>
</dbReference>
<dbReference type="Pfam" id="PF01895">
    <property type="entry name" value="PhoU"/>
    <property type="match status" value="2"/>
</dbReference>
<dbReference type="EMBL" id="CP043875">
    <property type="protein sequence ID" value="WOF16103.1"/>
    <property type="molecule type" value="Genomic_DNA"/>
</dbReference>
<dbReference type="FunFam" id="1.20.58.220:FF:000004">
    <property type="entry name" value="Phosphate-specific transport system accessory protein PhoU"/>
    <property type="match status" value="1"/>
</dbReference>
<name>A0AA97FDL2_9EURY</name>
<evidence type="ECO:0000256" key="1">
    <source>
        <dbReference type="ARBA" id="ARBA00004496"/>
    </source>
</evidence>
<accession>A0AA97FDL2</accession>
<reference evidence="9 10" key="1">
    <citation type="submission" date="2019-09" db="EMBL/GenBank/DDBJ databases">
        <title>The complete genome of Methanoplanus sp. FWC-SCC4.</title>
        <authorList>
            <person name="Chen S.-C."/>
            <person name="Zhou Y.-Z."/>
            <person name="Lai M.-C."/>
        </authorList>
    </citation>
    <scope>NUCLEOTIDE SEQUENCE [LARGE SCALE GENOMIC DNA]</scope>
    <source>
        <strain evidence="9 10">FWC-SCC4</strain>
    </source>
</reference>
<dbReference type="GO" id="GO:0030643">
    <property type="term" value="P:intracellular phosphate ion homeostasis"/>
    <property type="evidence" value="ECO:0007669"/>
    <property type="project" value="InterPro"/>
</dbReference>
<dbReference type="Proteomes" id="UP001301797">
    <property type="component" value="Chromosome"/>
</dbReference>
<proteinExistence type="inferred from homology"/>
<sequence>MHDKFHEELDSLKKEVIEMGNFSIEMLSDSLKALKSMDKELAEDVYLRKEKLSDYYTQIEEETLRILALYQPVAADIRTITCISQMNVSFYRVGRNGKKVAKLVKSLEFSKHLEIINSLCRMGKCVISMLNDALDGFKSEKTDKLQNLSYLDDDVDNLQKSIFRESISYMMEDKKNISGCIEYVMVSSHLERVGDHACLMAEKIYFMVEGKRIEIK</sequence>
<dbReference type="InterPro" id="IPR028366">
    <property type="entry name" value="PhoU"/>
</dbReference>
<dbReference type="PANTHER" id="PTHR42930:SF3">
    <property type="entry name" value="PHOSPHATE-SPECIFIC TRANSPORT SYSTEM ACCESSORY PROTEIN PHOU"/>
    <property type="match status" value="1"/>
</dbReference>
<dbReference type="GO" id="GO:0005737">
    <property type="term" value="C:cytoplasm"/>
    <property type="evidence" value="ECO:0007669"/>
    <property type="project" value="UniProtKB-SubCell"/>
</dbReference>
<dbReference type="KEGG" id="mefw:F1737_04975"/>
<gene>
    <name evidence="9" type="primary">phoU</name>
    <name evidence="9" type="ORF">F1737_04975</name>
</gene>
<evidence type="ECO:0000256" key="5">
    <source>
        <dbReference type="ARBA" id="ARBA00022490"/>
    </source>
</evidence>
<keyword evidence="6 7" id="KW-0592">Phosphate transport</keyword>
<evidence type="ECO:0000259" key="8">
    <source>
        <dbReference type="Pfam" id="PF01895"/>
    </source>
</evidence>
<evidence type="ECO:0000256" key="6">
    <source>
        <dbReference type="ARBA" id="ARBA00022592"/>
    </source>
</evidence>
<dbReference type="InterPro" id="IPR026022">
    <property type="entry name" value="PhoU_dom"/>
</dbReference>
<comment type="similarity">
    <text evidence="2 7">Belongs to the PhoU family.</text>
</comment>
<comment type="subunit">
    <text evidence="3 7">Homodimer.</text>
</comment>
<comment type="function">
    <text evidence="7">Plays a role in the regulation of phosphate uptake.</text>
</comment>